<sequence length="225" mass="24310">MARTLGLRAAALTLVVGAGLGVAAPASATPPVAQDDHKWMYPGEFRVIDVLANDSDPDGDELAICRLAPVPEDADYFVAIEGGKLVVFSGEGAEDIVVTYYACDYETLVPATLTVSFREVTDVVVEKAARPGRLRVTNANDRVATILYGSFREPRPDGRARVPANGSIVVMVHRHKIDWVAFLGRTIPAGYGHVREIELPGDRLRAPSAPRFTRADTRAWGARSN</sequence>
<evidence type="ECO:0000256" key="1">
    <source>
        <dbReference type="SAM" id="SignalP"/>
    </source>
</evidence>
<proteinExistence type="predicted"/>
<feature type="chain" id="PRO_5023113001" evidence="1">
    <location>
        <begin position="29"/>
        <end position="225"/>
    </location>
</feature>
<dbReference type="Proteomes" id="UP000325003">
    <property type="component" value="Unassembled WGS sequence"/>
</dbReference>
<evidence type="ECO:0000313" key="3">
    <source>
        <dbReference type="Proteomes" id="UP000325003"/>
    </source>
</evidence>
<feature type="signal peptide" evidence="1">
    <location>
        <begin position="1"/>
        <end position="28"/>
    </location>
</feature>
<evidence type="ECO:0000313" key="2">
    <source>
        <dbReference type="EMBL" id="KAA1421720.1"/>
    </source>
</evidence>
<dbReference type="EMBL" id="VUJV01000001">
    <property type="protein sequence ID" value="KAA1421720.1"/>
    <property type="molecule type" value="Genomic_DNA"/>
</dbReference>
<gene>
    <name evidence="2" type="ORF">F0U44_05455</name>
</gene>
<name>A0A5B1LPL8_9ACTN</name>
<comment type="caution">
    <text evidence="2">The sequence shown here is derived from an EMBL/GenBank/DDBJ whole genome shotgun (WGS) entry which is preliminary data.</text>
</comment>
<protein>
    <submittedName>
        <fullName evidence="2">Uncharacterized protein</fullName>
    </submittedName>
</protein>
<keyword evidence="1" id="KW-0732">Signal</keyword>
<keyword evidence="3" id="KW-1185">Reference proteome</keyword>
<organism evidence="2 3">
    <name type="scientific">Nocardioides humilatus</name>
    <dbReference type="NCBI Taxonomy" id="2607660"/>
    <lineage>
        <taxon>Bacteria</taxon>
        <taxon>Bacillati</taxon>
        <taxon>Actinomycetota</taxon>
        <taxon>Actinomycetes</taxon>
        <taxon>Propionibacteriales</taxon>
        <taxon>Nocardioidaceae</taxon>
        <taxon>Nocardioides</taxon>
    </lineage>
</organism>
<reference evidence="2 3" key="1">
    <citation type="submission" date="2019-09" db="EMBL/GenBank/DDBJ databases">
        <title>Nocardioides panacisoli sp. nov., isolated from the soil of a ginseng field.</title>
        <authorList>
            <person name="Cho C."/>
        </authorList>
    </citation>
    <scope>NUCLEOTIDE SEQUENCE [LARGE SCALE GENOMIC DNA]</scope>
    <source>
        <strain evidence="2 3">BN130099</strain>
    </source>
</reference>
<dbReference type="RefSeq" id="WP_149727181.1">
    <property type="nucleotide sequence ID" value="NZ_VUJV01000001.1"/>
</dbReference>
<dbReference type="AlphaFoldDB" id="A0A5B1LPL8"/>
<reference evidence="2 3" key="2">
    <citation type="submission" date="2019-09" db="EMBL/GenBank/DDBJ databases">
        <authorList>
            <person name="Jin C."/>
        </authorList>
    </citation>
    <scope>NUCLEOTIDE SEQUENCE [LARGE SCALE GENOMIC DNA]</scope>
    <source>
        <strain evidence="2 3">BN130099</strain>
    </source>
</reference>
<accession>A0A5B1LPL8</accession>